<name>A0A381XY10_9ZZZZ</name>
<dbReference type="Gene3D" id="3.40.980.10">
    <property type="entry name" value="MoaB/Mog-like domain"/>
    <property type="match status" value="1"/>
</dbReference>
<dbReference type="PANTHER" id="PTHR13939:SF0">
    <property type="entry name" value="NMN AMIDOHYDROLASE-LIKE PROTEIN YFAY"/>
    <property type="match status" value="1"/>
</dbReference>
<dbReference type="EMBL" id="UINC01016778">
    <property type="protein sequence ID" value="SVA69605.1"/>
    <property type="molecule type" value="Genomic_DNA"/>
</dbReference>
<protein>
    <recommendedName>
        <fullName evidence="1">MoaB/Mog domain-containing protein</fullName>
    </recommendedName>
</protein>
<dbReference type="InterPro" id="IPR036425">
    <property type="entry name" value="MoaB/Mog-like_dom_sf"/>
</dbReference>
<dbReference type="AlphaFoldDB" id="A0A381XY10"/>
<proteinExistence type="predicted"/>
<accession>A0A381XY10</accession>
<dbReference type="SUPFAM" id="SSF53218">
    <property type="entry name" value="Molybdenum cofactor biosynthesis proteins"/>
    <property type="match status" value="1"/>
</dbReference>
<dbReference type="SMART" id="SM00852">
    <property type="entry name" value="MoCF_biosynth"/>
    <property type="match status" value="1"/>
</dbReference>
<evidence type="ECO:0000259" key="1">
    <source>
        <dbReference type="SMART" id="SM00852"/>
    </source>
</evidence>
<organism evidence="2">
    <name type="scientific">marine metagenome</name>
    <dbReference type="NCBI Taxonomy" id="408172"/>
    <lineage>
        <taxon>unclassified sequences</taxon>
        <taxon>metagenomes</taxon>
        <taxon>ecological metagenomes</taxon>
    </lineage>
</organism>
<gene>
    <name evidence="2" type="ORF">METZ01_LOCUS122459</name>
</gene>
<dbReference type="PANTHER" id="PTHR13939">
    <property type="entry name" value="NICOTINAMIDE-NUCLEOTIDE AMIDOHYDROLASE PNCC"/>
    <property type="match status" value="1"/>
</dbReference>
<dbReference type="InterPro" id="IPR001453">
    <property type="entry name" value="MoaB/Mog_dom"/>
</dbReference>
<sequence>MRLHLAKVNQRPSAWPSLPWPSTAPIFARRAVEIELINTGTELLLGRVLNTHQQWLGQRLADGGYTLSRQVTVPDTGPAIRDAVKAALRRAGLVITTGGLGPTSDDITRELIADLLARPLRRDDTIANHIERFFASRKRPMPRTVLVQAHVPEGAVVFPNENGTAPGLAIEVSPTPFRASGGPAWLLMLPGPPRELRPMVDDQVLPFIKKYLPLKQEFHCRTLRSLGVGESMVEDMLL</sequence>
<dbReference type="CDD" id="cd00885">
    <property type="entry name" value="cinA"/>
    <property type="match status" value="1"/>
</dbReference>
<feature type="non-terminal residue" evidence="2">
    <location>
        <position position="238"/>
    </location>
</feature>
<dbReference type="InterPro" id="IPR050101">
    <property type="entry name" value="CinA"/>
</dbReference>
<evidence type="ECO:0000313" key="2">
    <source>
        <dbReference type="EMBL" id="SVA69605.1"/>
    </source>
</evidence>
<reference evidence="2" key="1">
    <citation type="submission" date="2018-05" db="EMBL/GenBank/DDBJ databases">
        <authorList>
            <person name="Lanie J.A."/>
            <person name="Ng W.-L."/>
            <person name="Kazmierczak K.M."/>
            <person name="Andrzejewski T.M."/>
            <person name="Davidsen T.M."/>
            <person name="Wayne K.J."/>
            <person name="Tettelin H."/>
            <person name="Glass J.I."/>
            <person name="Rusch D."/>
            <person name="Podicherti R."/>
            <person name="Tsui H.-C.T."/>
            <person name="Winkler M.E."/>
        </authorList>
    </citation>
    <scope>NUCLEOTIDE SEQUENCE</scope>
</reference>
<feature type="domain" description="MoaB/Mog" evidence="1">
    <location>
        <begin position="35"/>
        <end position="211"/>
    </location>
</feature>
<dbReference type="Pfam" id="PF00994">
    <property type="entry name" value="MoCF_biosynth"/>
    <property type="match status" value="1"/>
</dbReference>